<evidence type="ECO:0000313" key="2">
    <source>
        <dbReference type="Proteomes" id="UP000001338"/>
    </source>
</evidence>
<dbReference type="Proteomes" id="UP000001338">
    <property type="component" value="Unassembled WGS sequence"/>
</dbReference>
<sequence length="85" mass="10414">MSSKGYIKRGQLRIQKKLDTIQLIFEDMREEYDFSKGKRGIYSRDLKDLHLPVYLDLQLEEYYKKIALKKKKDLRPLLIRFYKKK</sequence>
<organism evidence="1 2">
    <name type="scientific">Leptospira weilii str. 2006001853</name>
    <dbReference type="NCBI Taxonomy" id="1001589"/>
    <lineage>
        <taxon>Bacteria</taxon>
        <taxon>Pseudomonadati</taxon>
        <taxon>Spirochaetota</taxon>
        <taxon>Spirochaetia</taxon>
        <taxon>Leptospirales</taxon>
        <taxon>Leptospiraceae</taxon>
        <taxon>Leptospira</taxon>
    </lineage>
</organism>
<evidence type="ECO:0000313" key="1">
    <source>
        <dbReference type="EMBL" id="EKR65306.1"/>
    </source>
</evidence>
<evidence type="ECO:0008006" key="3">
    <source>
        <dbReference type="Google" id="ProtNLM"/>
    </source>
</evidence>
<reference evidence="1 2" key="1">
    <citation type="submission" date="2012-10" db="EMBL/GenBank/DDBJ databases">
        <authorList>
            <person name="Harkins D.M."/>
            <person name="Durkin A.S."/>
            <person name="Brinkac L.M."/>
            <person name="Haft D.H."/>
            <person name="Selengut J.D."/>
            <person name="Sanka R."/>
            <person name="DePew J."/>
            <person name="Purushe J."/>
            <person name="Whelen A.C."/>
            <person name="Vinetz J.M."/>
            <person name="Sutton G.G."/>
            <person name="Nierman W.C."/>
            <person name="Fouts D.E."/>
        </authorList>
    </citation>
    <scope>NUCLEOTIDE SEQUENCE [LARGE SCALE GENOMIC DNA]</scope>
    <source>
        <strain evidence="1 2">2006001853</strain>
    </source>
</reference>
<proteinExistence type="predicted"/>
<accession>A0A828Z4V3</accession>
<comment type="caution">
    <text evidence="1">The sequence shown here is derived from an EMBL/GenBank/DDBJ whole genome shotgun (WGS) entry which is preliminary data.</text>
</comment>
<dbReference type="AlphaFoldDB" id="A0A828Z4V3"/>
<protein>
    <recommendedName>
        <fullName evidence="3">Toxin-antitoxin system, antitoxin component, ribbon-helix-helix domain protein</fullName>
    </recommendedName>
</protein>
<dbReference type="EMBL" id="AFLV02000023">
    <property type="protein sequence ID" value="EKR65306.1"/>
    <property type="molecule type" value="Genomic_DNA"/>
</dbReference>
<name>A0A828Z4V3_9LEPT</name>
<gene>
    <name evidence="1" type="ORF">LEP1GSC036_0455</name>
</gene>